<dbReference type="GO" id="GO:0000917">
    <property type="term" value="P:division septum assembly"/>
    <property type="evidence" value="ECO:0007669"/>
    <property type="project" value="UniProtKB-KW"/>
</dbReference>
<gene>
    <name evidence="10" type="ORF">MNBD_IGNAVI01-2290</name>
</gene>
<keyword evidence="3" id="KW-0963">Cytoplasm</keyword>
<accession>A0A3B1BIM3</accession>
<evidence type="ECO:0000256" key="1">
    <source>
        <dbReference type="ARBA" id="ARBA00004496"/>
    </source>
</evidence>
<dbReference type="GO" id="GO:0005829">
    <property type="term" value="C:cytosol"/>
    <property type="evidence" value="ECO:0007669"/>
    <property type="project" value="TreeGrafter"/>
</dbReference>
<reference evidence="10" key="1">
    <citation type="submission" date="2018-06" db="EMBL/GenBank/DDBJ databases">
        <authorList>
            <person name="Zhirakovskaya E."/>
        </authorList>
    </citation>
    <scope>NUCLEOTIDE SEQUENCE</scope>
</reference>
<sequence>MTEKKKLKVTIFDKEYSLLVENEELAADLAKYVNNVMNETKEELPNQATETIAIIAALNIAYDLFMEKNKFREFSIQATDKVKKIKLLLNESKIMSSPS</sequence>
<dbReference type="AlphaFoldDB" id="A0A3B1BIM3"/>
<evidence type="ECO:0000256" key="5">
    <source>
        <dbReference type="ARBA" id="ARBA00023210"/>
    </source>
</evidence>
<evidence type="ECO:0000256" key="9">
    <source>
        <dbReference type="ARBA" id="ARBA00033158"/>
    </source>
</evidence>
<dbReference type="InterPro" id="IPR007838">
    <property type="entry name" value="Cell_div_ZapA-like"/>
</dbReference>
<keyword evidence="6" id="KW-0131">Cell cycle</keyword>
<evidence type="ECO:0000256" key="6">
    <source>
        <dbReference type="ARBA" id="ARBA00023306"/>
    </source>
</evidence>
<organism evidence="10">
    <name type="scientific">hydrothermal vent metagenome</name>
    <dbReference type="NCBI Taxonomy" id="652676"/>
    <lineage>
        <taxon>unclassified sequences</taxon>
        <taxon>metagenomes</taxon>
        <taxon>ecological metagenomes</taxon>
    </lineage>
</organism>
<name>A0A3B1BIM3_9ZZZZ</name>
<dbReference type="InterPro" id="IPR036192">
    <property type="entry name" value="Cell_div_ZapA-like_sf"/>
</dbReference>
<comment type="function">
    <text evidence="7">Activator of cell division through the inhibition of FtsZ GTPase activity, therefore promoting FtsZ assembly into bundles of protofilaments necessary for the formation of the division Z ring. It is recruited early at mid-cell but it is not essential for cell division.</text>
</comment>
<evidence type="ECO:0000256" key="2">
    <source>
        <dbReference type="ARBA" id="ARBA00015195"/>
    </source>
</evidence>
<comment type="subcellular location">
    <subcellularLocation>
        <location evidence="1">Cytoplasm</location>
    </subcellularLocation>
</comment>
<comment type="subunit">
    <text evidence="8">Homodimer. Interacts with FtsZ.</text>
</comment>
<dbReference type="Gene3D" id="1.20.5.50">
    <property type="match status" value="1"/>
</dbReference>
<evidence type="ECO:0000313" key="10">
    <source>
        <dbReference type="EMBL" id="VAX17849.1"/>
    </source>
</evidence>
<dbReference type="GO" id="GO:0043093">
    <property type="term" value="P:FtsZ-dependent cytokinesis"/>
    <property type="evidence" value="ECO:0007669"/>
    <property type="project" value="TreeGrafter"/>
</dbReference>
<dbReference type="GO" id="GO:0030428">
    <property type="term" value="C:cell septum"/>
    <property type="evidence" value="ECO:0007669"/>
    <property type="project" value="TreeGrafter"/>
</dbReference>
<evidence type="ECO:0000256" key="8">
    <source>
        <dbReference type="ARBA" id="ARBA00026068"/>
    </source>
</evidence>
<dbReference type="Gene3D" id="3.30.160.880">
    <property type="entry name" value="Cell division protein ZapA protomer, N-terminal domain"/>
    <property type="match status" value="1"/>
</dbReference>
<dbReference type="GO" id="GO:0032153">
    <property type="term" value="C:cell division site"/>
    <property type="evidence" value="ECO:0007669"/>
    <property type="project" value="TreeGrafter"/>
</dbReference>
<dbReference type="PANTHER" id="PTHR34981:SF1">
    <property type="entry name" value="CELL DIVISION PROTEIN ZAPA"/>
    <property type="match status" value="1"/>
</dbReference>
<dbReference type="SUPFAM" id="SSF102829">
    <property type="entry name" value="Cell division protein ZapA-like"/>
    <property type="match status" value="1"/>
</dbReference>
<evidence type="ECO:0000256" key="3">
    <source>
        <dbReference type="ARBA" id="ARBA00022490"/>
    </source>
</evidence>
<dbReference type="GO" id="GO:0000921">
    <property type="term" value="P:septin ring assembly"/>
    <property type="evidence" value="ECO:0007669"/>
    <property type="project" value="TreeGrafter"/>
</dbReference>
<dbReference type="Pfam" id="PF05164">
    <property type="entry name" value="ZapA"/>
    <property type="match status" value="1"/>
</dbReference>
<proteinExistence type="predicted"/>
<keyword evidence="5" id="KW-0717">Septation</keyword>
<protein>
    <recommendedName>
        <fullName evidence="2">Cell division protein ZapA</fullName>
    </recommendedName>
    <alternativeName>
        <fullName evidence="9">Z ring-associated protein ZapA</fullName>
    </alternativeName>
</protein>
<keyword evidence="4" id="KW-0132">Cell division</keyword>
<evidence type="ECO:0000256" key="7">
    <source>
        <dbReference type="ARBA" id="ARBA00024910"/>
    </source>
</evidence>
<dbReference type="InterPro" id="IPR042233">
    <property type="entry name" value="Cell_div_ZapA_N"/>
</dbReference>
<evidence type="ECO:0000256" key="4">
    <source>
        <dbReference type="ARBA" id="ARBA00022618"/>
    </source>
</evidence>
<dbReference type="PANTHER" id="PTHR34981">
    <property type="entry name" value="CELL DIVISION PROTEIN ZAPA"/>
    <property type="match status" value="1"/>
</dbReference>
<dbReference type="EMBL" id="UOGD01000086">
    <property type="protein sequence ID" value="VAX17849.1"/>
    <property type="molecule type" value="Genomic_DNA"/>
</dbReference>